<dbReference type="AlphaFoldDB" id="A0A1H1LFB5"/>
<comment type="function">
    <text evidence="6">Redox regulated molecular chaperone. Protects both thermally unfolding and oxidatively damaged proteins from irreversible aggregation. Plays an important role in the bacterial defense system toward oxidative stress.</text>
</comment>
<dbReference type="PIRSF" id="PIRSF005261">
    <property type="entry name" value="Heat_shock_Hsp33"/>
    <property type="match status" value="1"/>
</dbReference>
<comment type="PTM">
    <text evidence="6">Under oxidizing conditions two disulfide bonds are formed involving the reactive cysteines. Under reducing conditions zinc is bound to the reactive cysteines and the protein is inactive.</text>
</comment>
<dbReference type="InterPro" id="IPR023212">
    <property type="entry name" value="Hsp33_helix_hairpin_bin_dom_sf"/>
</dbReference>
<dbReference type="GO" id="GO:0051082">
    <property type="term" value="F:unfolded protein binding"/>
    <property type="evidence" value="ECO:0007669"/>
    <property type="project" value="UniProtKB-UniRule"/>
</dbReference>
<sequence>MQSTDVTQRFLFDNADARGQLVSLELAYREVLAKHDYPEPIRALLGEMLAASVLLSTAIKFDGLLILQARSSGPLSTLMVECSSDQELRGIARYADDITGDDLTDLMPDGVLAITIDPDDGQRYQGIVPLEGGTLAGALEGYFANSEQLPTQFRLVADGRVARGFMLQSLPPDRQTDPEQRAATWEHLSILANTLSAEELISLDNQTVLRRLYHEEDIRLFDSGPVIFKCSCSAERSGNAIVSLGREDALALLDERGGEVAVDCQFCNASYRFDRDALEELFEAAEERARGLH</sequence>
<evidence type="ECO:0000256" key="5">
    <source>
        <dbReference type="ARBA" id="ARBA00023284"/>
    </source>
</evidence>
<evidence type="ECO:0000256" key="3">
    <source>
        <dbReference type="ARBA" id="ARBA00023157"/>
    </source>
</evidence>
<dbReference type="InterPro" id="IPR016154">
    <property type="entry name" value="Heat_shock_Hsp33_C"/>
</dbReference>
<comment type="similarity">
    <text evidence="6">Belongs to the HSP33 family.</text>
</comment>
<dbReference type="STRING" id="487184.SAMN05216421_0152"/>
<proteinExistence type="inferred from homology"/>
<dbReference type="RefSeq" id="WP_093391290.1">
    <property type="nucleotide sequence ID" value="NZ_LT629736.1"/>
</dbReference>
<evidence type="ECO:0000256" key="2">
    <source>
        <dbReference type="ARBA" id="ARBA00022833"/>
    </source>
</evidence>
<dbReference type="Gene3D" id="1.10.287.480">
    <property type="entry name" value="helix hairpin bin"/>
    <property type="match status" value="1"/>
</dbReference>
<dbReference type="GO" id="GO:0005737">
    <property type="term" value="C:cytoplasm"/>
    <property type="evidence" value="ECO:0007669"/>
    <property type="project" value="UniProtKB-SubCell"/>
</dbReference>
<dbReference type="PANTHER" id="PTHR30111:SF1">
    <property type="entry name" value="33 KDA CHAPERONIN"/>
    <property type="match status" value="1"/>
</dbReference>
<dbReference type="Gene3D" id="3.55.30.10">
    <property type="entry name" value="Hsp33 domain"/>
    <property type="match status" value="1"/>
</dbReference>
<dbReference type="Proteomes" id="UP000243207">
    <property type="component" value="Chromosome I"/>
</dbReference>
<dbReference type="SUPFAM" id="SSF64397">
    <property type="entry name" value="Hsp33 domain"/>
    <property type="match status" value="1"/>
</dbReference>
<keyword evidence="8" id="KW-1185">Reference proteome</keyword>
<reference evidence="8" key="1">
    <citation type="submission" date="2016-10" db="EMBL/GenBank/DDBJ databases">
        <authorList>
            <person name="Varghese N."/>
            <person name="Submissions S."/>
        </authorList>
    </citation>
    <scope>NUCLEOTIDE SEQUENCE [LARGE SCALE GENOMIC DNA]</scope>
    <source>
        <strain evidence="8">NRRL B-51270</strain>
    </source>
</reference>
<evidence type="ECO:0000313" key="8">
    <source>
        <dbReference type="Proteomes" id="UP000243207"/>
    </source>
</evidence>
<keyword evidence="3 6" id="KW-1015">Disulfide bond</keyword>
<organism evidence="7 8">
    <name type="scientific">Halopseudomonas xinjiangensis</name>
    <dbReference type="NCBI Taxonomy" id="487184"/>
    <lineage>
        <taxon>Bacteria</taxon>
        <taxon>Pseudomonadati</taxon>
        <taxon>Pseudomonadota</taxon>
        <taxon>Gammaproteobacteria</taxon>
        <taxon>Pseudomonadales</taxon>
        <taxon>Pseudomonadaceae</taxon>
        <taxon>Halopseudomonas</taxon>
    </lineage>
</organism>
<dbReference type="PANTHER" id="PTHR30111">
    <property type="entry name" value="33 KDA CHAPERONIN"/>
    <property type="match status" value="1"/>
</dbReference>
<dbReference type="HAMAP" id="MF_00117">
    <property type="entry name" value="HslO"/>
    <property type="match status" value="1"/>
</dbReference>
<dbReference type="GO" id="GO:0042026">
    <property type="term" value="P:protein refolding"/>
    <property type="evidence" value="ECO:0007669"/>
    <property type="project" value="TreeGrafter"/>
</dbReference>
<evidence type="ECO:0000313" key="7">
    <source>
        <dbReference type="EMBL" id="SDR73010.1"/>
    </source>
</evidence>
<dbReference type="SUPFAM" id="SSF118352">
    <property type="entry name" value="HSP33 redox switch-like"/>
    <property type="match status" value="1"/>
</dbReference>
<protein>
    <recommendedName>
        <fullName evidence="6">33 kDa chaperonin</fullName>
    </recommendedName>
    <alternativeName>
        <fullName evidence="6">Heat shock protein 33 homolog</fullName>
        <shortName evidence="6">HSP33</shortName>
    </alternativeName>
</protein>
<evidence type="ECO:0000256" key="6">
    <source>
        <dbReference type="HAMAP-Rule" id="MF_00117"/>
    </source>
</evidence>
<feature type="disulfide bond" description="Redox-active" evidence="6">
    <location>
        <begin position="230"/>
        <end position="232"/>
    </location>
</feature>
<dbReference type="NCBIfam" id="NF001033">
    <property type="entry name" value="PRK00114.1"/>
    <property type="match status" value="1"/>
</dbReference>
<keyword evidence="5 6" id="KW-0676">Redox-active center</keyword>
<dbReference type="Pfam" id="PF01430">
    <property type="entry name" value="HSP33"/>
    <property type="match status" value="1"/>
</dbReference>
<dbReference type="InterPro" id="IPR000397">
    <property type="entry name" value="Heat_shock_Hsp33"/>
</dbReference>
<dbReference type="InterPro" id="IPR016153">
    <property type="entry name" value="Heat_shock_Hsp33_N"/>
</dbReference>
<dbReference type="CDD" id="cd00498">
    <property type="entry name" value="Hsp33"/>
    <property type="match status" value="1"/>
</dbReference>
<keyword evidence="1 6" id="KW-0963">Cytoplasm</keyword>
<comment type="subcellular location">
    <subcellularLocation>
        <location evidence="6">Cytoplasm</location>
    </subcellularLocation>
</comment>
<accession>A0A1H1LFB5</accession>
<dbReference type="OrthoDB" id="9793753at2"/>
<evidence type="ECO:0000256" key="1">
    <source>
        <dbReference type="ARBA" id="ARBA00022490"/>
    </source>
</evidence>
<dbReference type="Gene3D" id="3.90.1280.10">
    <property type="entry name" value="HSP33 redox switch-like"/>
    <property type="match status" value="1"/>
</dbReference>
<gene>
    <name evidence="6" type="primary">hslO</name>
    <name evidence="7" type="ORF">SAMN05216421_0152</name>
</gene>
<dbReference type="GO" id="GO:0044183">
    <property type="term" value="F:protein folding chaperone"/>
    <property type="evidence" value="ECO:0007669"/>
    <property type="project" value="TreeGrafter"/>
</dbReference>
<feature type="disulfide bond" description="Redox-active" evidence="6">
    <location>
        <begin position="264"/>
        <end position="267"/>
    </location>
</feature>
<name>A0A1H1LFB5_9GAMM</name>
<keyword evidence="2 6" id="KW-0862">Zinc</keyword>
<dbReference type="EMBL" id="LT629736">
    <property type="protein sequence ID" value="SDR73010.1"/>
    <property type="molecule type" value="Genomic_DNA"/>
</dbReference>
<keyword evidence="4 6" id="KW-0143">Chaperone</keyword>
<evidence type="ECO:0000256" key="4">
    <source>
        <dbReference type="ARBA" id="ARBA00023186"/>
    </source>
</evidence>